<protein>
    <submittedName>
        <fullName evidence="3">Uncharacterized protein</fullName>
    </submittedName>
</protein>
<feature type="transmembrane region" description="Helical" evidence="2">
    <location>
        <begin position="244"/>
        <end position="262"/>
    </location>
</feature>
<dbReference type="AlphaFoldDB" id="A0A4R8W4X9"/>
<name>A0A4R8W4X9_9MICO</name>
<keyword evidence="2" id="KW-0812">Transmembrane</keyword>
<evidence type="ECO:0000256" key="2">
    <source>
        <dbReference type="SAM" id="Phobius"/>
    </source>
</evidence>
<sequence>MASTSRTVGYSDNDNVWFVYGVPECVELSVHRTRDEAVGAAFADVTRDGGWLTVHYSDGSVESQQEYPAATAATDAVRPAGPDQPRQGEGGASPFSPRFAPSTVSLSLPPSLPPSFADERDVEAHPLDSRLGQGLDLLGVAGLVGIPLVSGVYSPEMLAAAPGAPWLLYSVSFSWALGFALLVVALSFGLRQARLSELVSALLCFGLSGYIAGEIGVGGLGRALEQGGSLVESLGTMLTSALHAYGPGGAVATAAVGVFFGWRLARHLPGSLVNWRSA</sequence>
<dbReference type="RefSeq" id="WP_134510683.1">
    <property type="nucleotide sequence ID" value="NZ_SOFM01000046.1"/>
</dbReference>
<keyword evidence="4" id="KW-1185">Reference proteome</keyword>
<proteinExistence type="predicted"/>
<keyword evidence="2" id="KW-0472">Membrane</keyword>
<comment type="caution">
    <text evidence="3">The sequence shown here is derived from an EMBL/GenBank/DDBJ whole genome shotgun (WGS) entry which is preliminary data.</text>
</comment>
<dbReference type="Proteomes" id="UP000297643">
    <property type="component" value="Unassembled WGS sequence"/>
</dbReference>
<evidence type="ECO:0000313" key="4">
    <source>
        <dbReference type="Proteomes" id="UP000297643"/>
    </source>
</evidence>
<feature type="transmembrane region" description="Helical" evidence="2">
    <location>
        <begin position="202"/>
        <end position="224"/>
    </location>
</feature>
<evidence type="ECO:0000256" key="1">
    <source>
        <dbReference type="SAM" id="MobiDB-lite"/>
    </source>
</evidence>
<dbReference type="EMBL" id="SOFM01000046">
    <property type="protein sequence ID" value="TFC00506.1"/>
    <property type="molecule type" value="Genomic_DNA"/>
</dbReference>
<keyword evidence="2" id="KW-1133">Transmembrane helix</keyword>
<evidence type="ECO:0000313" key="3">
    <source>
        <dbReference type="EMBL" id="TFC00506.1"/>
    </source>
</evidence>
<feature type="transmembrane region" description="Helical" evidence="2">
    <location>
        <begin position="166"/>
        <end position="190"/>
    </location>
</feature>
<feature type="region of interest" description="Disordered" evidence="1">
    <location>
        <begin position="63"/>
        <end position="95"/>
    </location>
</feature>
<gene>
    <name evidence="3" type="ORF">E3O32_15250</name>
</gene>
<feature type="transmembrane region" description="Helical" evidence="2">
    <location>
        <begin position="135"/>
        <end position="154"/>
    </location>
</feature>
<reference evidence="3 4" key="1">
    <citation type="submission" date="2019-03" db="EMBL/GenBank/DDBJ databases">
        <title>Genomics of glacier-inhabiting Cryobacterium strains.</title>
        <authorList>
            <person name="Liu Q."/>
            <person name="Xin Y.-H."/>
        </authorList>
    </citation>
    <scope>NUCLEOTIDE SEQUENCE [LARGE SCALE GENOMIC DNA]</scope>
    <source>
        <strain evidence="3 4">RHLT2-21</strain>
    </source>
</reference>
<organism evidence="3 4">
    <name type="scientific">Cryobacterium mannosilyticum</name>
    <dbReference type="NCBI Taxonomy" id="1259190"/>
    <lineage>
        <taxon>Bacteria</taxon>
        <taxon>Bacillati</taxon>
        <taxon>Actinomycetota</taxon>
        <taxon>Actinomycetes</taxon>
        <taxon>Micrococcales</taxon>
        <taxon>Microbacteriaceae</taxon>
        <taxon>Cryobacterium</taxon>
    </lineage>
</organism>
<accession>A0A4R8W4X9</accession>